<gene>
    <name evidence="5" type="ORF">CRG98_048508</name>
</gene>
<reference evidence="5 6" key="1">
    <citation type="submission" date="2017-11" db="EMBL/GenBank/DDBJ databases">
        <title>De-novo sequencing of pomegranate (Punica granatum L.) genome.</title>
        <authorList>
            <person name="Akparov Z."/>
            <person name="Amiraslanov A."/>
            <person name="Hajiyeva S."/>
            <person name="Abbasov M."/>
            <person name="Kaur K."/>
            <person name="Hamwieh A."/>
            <person name="Solovyev V."/>
            <person name="Salamov A."/>
            <person name="Braich B."/>
            <person name="Kosarev P."/>
            <person name="Mahmoud A."/>
            <person name="Hajiyev E."/>
            <person name="Babayeva S."/>
            <person name="Izzatullayeva V."/>
            <person name="Mammadov A."/>
            <person name="Mammadov A."/>
            <person name="Sharifova S."/>
            <person name="Ojaghi J."/>
            <person name="Eynullazada K."/>
            <person name="Bayramov B."/>
            <person name="Abdulazimova A."/>
            <person name="Shahmuradov I."/>
        </authorList>
    </citation>
    <scope>NUCLEOTIDE SEQUENCE [LARGE SCALE GENOMIC DNA]</scope>
    <source>
        <strain evidence="6">cv. AG2017</strain>
        <tissue evidence="5">Leaf</tissue>
    </source>
</reference>
<keyword evidence="6" id="KW-1185">Reference proteome</keyword>
<proteinExistence type="predicted"/>
<evidence type="ECO:0000256" key="3">
    <source>
        <dbReference type="ARBA" id="ARBA00023002"/>
    </source>
</evidence>
<feature type="compositionally biased region" description="Basic and acidic residues" evidence="4">
    <location>
        <begin position="79"/>
        <end position="91"/>
    </location>
</feature>
<keyword evidence="2" id="KW-0274">FAD</keyword>
<dbReference type="InterPro" id="IPR050346">
    <property type="entry name" value="FMO-like"/>
</dbReference>
<dbReference type="Gene3D" id="3.50.50.60">
    <property type="entry name" value="FAD/NAD(P)-binding domain"/>
    <property type="match status" value="1"/>
</dbReference>
<keyword evidence="1" id="KW-0285">Flavoprotein</keyword>
<dbReference type="Proteomes" id="UP000233551">
    <property type="component" value="Unassembled WGS sequence"/>
</dbReference>
<dbReference type="SUPFAM" id="SSF51905">
    <property type="entry name" value="FAD/NAD(P)-binding domain"/>
    <property type="match status" value="1"/>
</dbReference>
<dbReference type="InterPro" id="IPR036188">
    <property type="entry name" value="FAD/NAD-bd_sf"/>
</dbReference>
<evidence type="ECO:0000256" key="2">
    <source>
        <dbReference type="ARBA" id="ARBA00022827"/>
    </source>
</evidence>
<comment type="caution">
    <text evidence="5">The sequence shown here is derived from an EMBL/GenBank/DDBJ whole genome shotgun (WGS) entry which is preliminary data.</text>
</comment>
<evidence type="ECO:0000313" key="5">
    <source>
        <dbReference type="EMBL" id="PKI31098.1"/>
    </source>
</evidence>
<evidence type="ECO:0000256" key="1">
    <source>
        <dbReference type="ARBA" id="ARBA00022630"/>
    </source>
</evidence>
<evidence type="ECO:0000256" key="4">
    <source>
        <dbReference type="SAM" id="MobiDB-lite"/>
    </source>
</evidence>
<dbReference type="STRING" id="22663.A0A2I0HHE1"/>
<evidence type="ECO:0008006" key="7">
    <source>
        <dbReference type="Google" id="ProtNLM"/>
    </source>
</evidence>
<dbReference type="GO" id="GO:0016491">
    <property type="term" value="F:oxidoreductase activity"/>
    <property type="evidence" value="ECO:0007669"/>
    <property type="project" value="UniProtKB-KW"/>
</dbReference>
<keyword evidence="3" id="KW-0560">Oxidoreductase</keyword>
<sequence length="309" mass="34557">MEDISEKNKKVGVIRLDISGLLACEYALSKGYTPLVFKSQSTIGGVWTPPLETTPLQTPSELFWFSDFPWPTEVTEVFPNKDQEERRRGKDGNIGVAGGEAFSPSGKWELIAEDTVNHSTKKLQVVEVDFVILAIGRFSDVPNFPEFPLEKGPEAFDGEVVHAMDYRTTAAFVKDRLITSWDSRNNSVIAPKLRCSTPMHGGIQKRALDRAGLPWGVPFVEEEGRRVDQKLFLMHAVVFLPTTTEMGHLQVCEELHKMEASPGEIQDGAGAQLPPADELCKDMGWNPRRKKGFFAQLFEPYGHMDYTSP</sequence>
<organism evidence="5 6">
    <name type="scientific">Punica granatum</name>
    <name type="common">Pomegranate</name>
    <dbReference type="NCBI Taxonomy" id="22663"/>
    <lineage>
        <taxon>Eukaryota</taxon>
        <taxon>Viridiplantae</taxon>
        <taxon>Streptophyta</taxon>
        <taxon>Embryophyta</taxon>
        <taxon>Tracheophyta</taxon>
        <taxon>Spermatophyta</taxon>
        <taxon>Magnoliopsida</taxon>
        <taxon>eudicotyledons</taxon>
        <taxon>Gunneridae</taxon>
        <taxon>Pentapetalae</taxon>
        <taxon>rosids</taxon>
        <taxon>malvids</taxon>
        <taxon>Myrtales</taxon>
        <taxon>Lythraceae</taxon>
        <taxon>Punica</taxon>
    </lineage>
</organism>
<protein>
    <recommendedName>
        <fullName evidence="7">Flavin-containing monooxygenase</fullName>
    </recommendedName>
</protein>
<feature type="region of interest" description="Disordered" evidence="4">
    <location>
        <begin position="79"/>
        <end position="100"/>
    </location>
</feature>
<name>A0A2I0HHE1_PUNGR</name>
<dbReference type="EMBL" id="PGOL01009184">
    <property type="protein sequence ID" value="PKI31098.1"/>
    <property type="molecule type" value="Genomic_DNA"/>
</dbReference>
<evidence type="ECO:0000313" key="6">
    <source>
        <dbReference type="Proteomes" id="UP000233551"/>
    </source>
</evidence>
<accession>A0A2I0HHE1</accession>
<dbReference type="PANTHER" id="PTHR23023">
    <property type="entry name" value="DIMETHYLANILINE MONOOXYGENASE"/>
    <property type="match status" value="1"/>
</dbReference>
<dbReference type="AlphaFoldDB" id="A0A2I0HHE1"/>